<accession>A0AAV4MPC1</accession>
<reference evidence="1 2" key="1">
    <citation type="submission" date="2021-06" db="EMBL/GenBank/DDBJ databases">
        <title>Caerostris darwini draft genome.</title>
        <authorList>
            <person name="Kono N."/>
            <person name="Arakawa K."/>
        </authorList>
    </citation>
    <scope>NUCLEOTIDE SEQUENCE [LARGE SCALE GENOMIC DNA]</scope>
</reference>
<dbReference type="AlphaFoldDB" id="A0AAV4MPC1"/>
<protein>
    <submittedName>
        <fullName evidence="1">Uncharacterized protein</fullName>
    </submittedName>
</protein>
<proteinExistence type="predicted"/>
<dbReference type="EMBL" id="BPLQ01000718">
    <property type="protein sequence ID" value="GIX74230.1"/>
    <property type="molecule type" value="Genomic_DNA"/>
</dbReference>
<organism evidence="1 2">
    <name type="scientific">Caerostris darwini</name>
    <dbReference type="NCBI Taxonomy" id="1538125"/>
    <lineage>
        <taxon>Eukaryota</taxon>
        <taxon>Metazoa</taxon>
        <taxon>Ecdysozoa</taxon>
        <taxon>Arthropoda</taxon>
        <taxon>Chelicerata</taxon>
        <taxon>Arachnida</taxon>
        <taxon>Araneae</taxon>
        <taxon>Araneomorphae</taxon>
        <taxon>Entelegynae</taxon>
        <taxon>Araneoidea</taxon>
        <taxon>Araneidae</taxon>
        <taxon>Caerostris</taxon>
    </lineage>
</organism>
<evidence type="ECO:0000313" key="1">
    <source>
        <dbReference type="EMBL" id="GIX74230.1"/>
    </source>
</evidence>
<evidence type="ECO:0000313" key="2">
    <source>
        <dbReference type="Proteomes" id="UP001054837"/>
    </source>
</evidence>
<dbReference type="Proteomes" id="UP001054837">
    <property type="component" value="Unassembled WGS sequence"/>
</dbReference>
<name>A0AAV4MPC1_9ARAC</name>
<comment type="caution">
    <text evidence="1">The sequence shown here is derived from an EMBL/GenBank/DDBJ whole genome shotgun (WGS) entry which is preliminary data.</text>
</comment>
<sequence length="89" mass="10209">MRCTSLKAVVYTCYNRIRIGLPSASNLYFTPANLEEPLSGEKPYGKPEGSRVCKPKPVKTNKKIVEDFKVEKTEEFETEDLEMLWKGIH</sequence>
<gene>
    <name evidence="1" type="ORF">CDAR_236611</name>
</gene>
<keyword evidence="2" id="KW-1185">Reference proteome</keyword>